<reference evidence="2" key="2">
    <citation type="journal article" date="2017" name="J. Med. Entomol.">
        <title>Transcriptome Analysis of the Triatoma infestans (Hemiptera: Reduviidae) Integument.</title>
        <authorList>
            <person name="Calderon-Fernandez G.M."/>
            <person name="Moriconi D.E."/>
            <person name="Dulbecco A.B."/>
            <person name="Juarez M.P."/>
        </authorList>
    </citation>
    <scope>NUCLEOTIDE SEQUENCE</scope>
    <source>
        <strain evidence="2">Int1</strain>
        <tissue evidence="2">Integument</tissue>
    </source>
</reference>
<dbReference type="SUPFAM" id="SSF56672">
    <property type="entry name" value="DNA/RNA polymerases"/>
    <property type="match status" value="1"/>
</dbReference>
<evidence type="ECO:0000259" key="1">
    <source>
        <dbReference type="Pfam" id="PF00078"/>
    </source>
</evidence>
<sequence length="129" mass="14635">LDLISLVVNFHVLPESFSDHFPILCTISDNFVSTDTVAVLPLLRQLIWRNDKADIYKKNLDELMKSFSASPSDPQLEGGVRMGDKRIKCLMYADDIVFLSDNATNLQRNINLLQAYCDQWNLTVNLGKS</sequence>
<reference evidence="2" key="1">
    <citation type="submission" date="2016-04" db="EMBL/GenBank/DDBJ databases">
        <authorList>
            <person name="Calderon-Fernandez G.M.Sr."/>
        </authorList>
    </citation>
    <scope>NUCLEOTIDE SEQUENCE</scope>
    <source>
        <strain evidence="2">Int1</strain>
        <tissue evidence="2">Integument</tissue>
    </source>
</reference>
<organism evidence="2">
    <name type="scientific">Triatoma infestans</name>
    <name type="common">Assassin bug</name>
    <dbReference type="NCBI Taxonomy" id="30076"/>
    <lineage>
        <taxon>Eukaryota</taxon>
        <taxon>Metazoa</taxon>
        <taxon>Ecdysozoa</taxon>
        <taxon>Arthropoda</taxon>
        <taxon>Hexapoda</taxon>
        <taxon>Insecta</taxon>
        <taxon>Pterygota</taxon>
        <taxon>Neoptera</taxon>
        <taxon>Paraneoptera</taxon>
        <taxon>Hemiptera</taxon>
        <taxon>Heteroptera</taxon>
        <taxon>Panheteroptera</taxon>
        <taxon>Cimicomorpha</taxon>
        <taxon>Reduviidae</taxon>
        <taxon>Triatominae</taxon>
        <taxon>Triatoma</taxon>
    </lineage>
</organism>
<dbReference type="InterPro" id="IPR043502">
    <property type="entry name" value="DNA/RNA_pol_sf"/>
</dbReference>
<evidence type="ECO:0000313" key="2">
    <source>
        <dbReference type="EMBL" id="JAR95689.1"/>
    </source>
</evidence>
<dbReference type="Pfam" id="PF00078">
    <property type="entry name" value="RVT_1"/>
    <property type="match status" value="1"/>
</dbReference>
<name>A0A170U8S4_TRIIF</name>
<dbReference type="GO" id="GO:0071897">
    <property type="term" value="P:DNA biosynthetic process"/>
    <property type="evidence" value="ECO:0007669"/>
    <property type="project" value="UniProtKB-ARBA"/>
</dbReference>
<protein>
    <recommendedName>
        <fullName evidence="1">Reverse transcriptase domain-containing protein</fullName>
    </recommendedName>
</protein>
<dbReference type="AlphaFoldDB" id="A0A170U8S4"/>
<feature type="non-terminal residue" evidence="2">
    <location>
        <position position="1"/>
    </location>
</feature>
<feature type="domain" description="Reverse transcriptase" evidence="1">
    <location>
        <begin position="71"/>
        <end position="129"/>
    </location>
</feature>
<feature type="non-terminal residue" evidence="2">
    <location>
        <position position="129"/>
    </location>
</feature>
<proteinExistence type="predicted"/>
<dbReference type="EMBL" id="GEMB01007758">
    <property type="protein sequence ID" value="JAR95689.1"/>
    <property type="molecule type" value="Transcribed_RNA"/>
</dbReference>
<dbReference type="InterPro" id="IPR000477">
    <property type="entry name" value="RT_dom"/>
</dbReference>
<accession>A0A170U8S4</accession>